<dbReference type="OrthoDB" id="2735536at2759"/>
<evidence type="ECO:0000256" key="2">
    <source>
        <dbReference type="ARBA" id="ARBA00023445"/>
    </source>
</evidence>
<sequence length="340" mass="37435">MTELKTTIPKGSLVLVTGATSYVASHIIKQFLERGYKVRSTVRNISDASWVATEAFKSYADTGDFELVEVADFGAEHAFDGAVKRVSAIVHVATVIGFSPDPNEVIPLTVAVATSIMLAALKEPSVKQFVYTSSCAAAAYPESEKIHVDQDSWNEKAVELAWTPPPYGPFQGFVVYFASKVAAEKAVWKIVEEKKPHFTTNVVSPGTVLGEPIHPNYVRSTGSWVPQLFRGETANLGLPATIVVDVKDIALVHVAAVLDPEVKNARLQVWGRHASWNDLLAILRKLRPQHQFVVDFPDAPYLGLSTDETKVIALLKKWGNQDGWRPLRETLAENIIFEKD</sequence>
<gene>
    <name evidence="4" type="ORF">LY89DRAFT_683277</name>
</gene>
<dbReference type="AlphaFoldDB" id="A0A194XH30"/>
<dbReference type="EMBL" id="KQ947411">
    <property type="protein sequence ID" value="KUJ19434.1"/>
    <property type="molecule type" value="Genomic_DNA"/>
</dbReference>
<dbReference type="PANTHER" id="PTHR10366:SF562">
    <property type="entry name" value="ALDEHYDE REDUCTASE II (AFU_ORTHOLOGUE AFUA_1G11360)"/>
    <property type="match status" value="1"/>
</dbReference>
<comment type="similarity">
    <text evidence="2">Belongs to the NAD(P)-dependent epimerase/dehydratase family. Dihydroflavonol-4-reductase subfamily.</text>
</comment>
<accession>A0A194XH30</accession>
<name>A0A194XH30_MOLSC</name>
<dbReference type="Gene3D" id="3.40.50.720">
    <property type="entry name" value="NAD(P)-binding Rossmann-like Domain"/>
    <property type="match status" value="1"/>
</dbReference>
<evidence type="ECO:0000256" key="1">
    <source>
        <dbReference type="ARBA" id="ARBA00023002"/>
    </source>
</evidence>
<dbReference type="GeneID" id="28824397"/>
<dbReference type="InParanoid" id="A0A194XH30"/>
<proteinExistence type="inferred from homology"/>
<dbReference type="SUPFAM" id="SSF51735">
    <property type="entry name" value="NAD(P)-binding Rossmann-fold domains"/>
    <property type="match status" value="1"/>
</dbReference>
<keyword evidence="1" id="KW-0560">Oxidoreductase</keyword>
<dbReference type="Proteomes" id="UP000070700">
    <property type="component" value="Unassembled WGS sequence"/>
</dbReference>
<feature type="domain" description="NAD-dependent epimerase/dehydratase" evidence="3">
    <location>
        <begin position="14"/>
        <end position="212"/>
    </location>
</feature>
<dbReference type="Pfam" id="PF01370">
    <property type="entry name" value="Epimerase"/>
    <property type="match status" value="1"/>
</dbReference>
<dbReference type="InterPro" id="IPR001509">
    <property type="entry name" value="Epimerase_deHydtase"/>
</dbReference>
<evidence type="ECO:0000313" key="5">
    <source>
        <dbReference type="Proteomes" id="UP000070700"/>
    </source>
</evidence>
<evidence type="ECO:0000313" key="4">
    <source>
        <dbReference type="EMBL" id="KUJ19434.1"/>
    </source>
</evidence>
<dbReference type="InterPro" id="IPR050425">
    <property type="entry name" value="NAD(P)_dehydrat-like"/>
</dbReference>
<dbReference type="KEGG" id="psco:LY89DRAFT_683277"/>
<keyword evidence="5" id="KW-1185">Reference proteome</keyword>
<dbReference type="InterPro" id="IPR036291">
    <property type="entry name" value="NAD(P)-bd_dom_sf"/>
</dbReference>
<dbReference type="STRING" id="149040.A0A194XH30"/>
<reference evidence="4 5" key="1">
    <citation type="submission" date="2015-10" db="EMBL/GenBank/DDBJ databases">
        <title>Full genome of DAOMC 229536 Phialocephala scopiformis, a fungal endophyte of spruce producing the potent anti-insectan compound rugulosin.</title>
        <authorList>
            <consortium name="DOE Joint Genome Institute"/>
            <person name="Walker A.K."/>
            <person name="Frasz S.L."/>
            <person name="Seifert K.A."/>
            <person name="Miller J.D."/>
            <person name="Mondo S.J."/>
            <person name="Labutti K."/>
            <person name="Lipzen A."/>
            <person name="Dockter R."/>
            <person name="Kennedy M."/>
            <person name="Grigoriev I.V."/>
            <person name="Spatafora J.W."/>
        </authorList>
    </citation>
    <scope>NUCLEOTIDE SEQUENCE [LARGE SCALE GENOMIC DNA]</scope>
    <source>
        <strain evidence="4 5">CBS 120377</strain>
    </source>
</reference>
<evidence type="ECO:0000259" key="3">
    <source>
        <dbReference type="Pfam" id="PF01370"/>
    </source>
</evidence>
<dbReference type="RefSeq" id="XP_018073789.1">
    <property type="nucleotide sequence ID" value="XM_018214671.1"/>
</dbReference>
<dbReference type="PANTHER" id="PTHR10366">
    <property type="entry name" value="NAD DEPENDENT EPIMERASE/DEHYDRATASE"/>
    <property type="match status" value="1"/>
</dbReference>
<organism evidence="4 5">
    <name type="scientific">Mollisia scopiformis</name>
    <name type="common">Conifer needle endophyte fungus</name>
    <name type="synonym">Phialocephala scopiformis</name>
    <dbReference type="NCBI Taxonomy" id="149040"/>
    <lineage>
        <taxon>Eukaryota</taxon>
        <taxon>Fungi</taxon>
        <taxon>Dikarya</taxon>
        <taxon>Ascomycota</taxon>
        <taxon>Pezizomycotina</taxon>
        <taxon>Leotiomycetes</taxon>
        <taxon>Helotiales</taxon>
        <taxon>Mollisiaceae</taxon>
        <taxon>Mollisia</taxon>
    </lineage>
</organism>
<protein>
    <submittedName>
        <fullName evidence="4">NAD(P)-binding protein</fullName>
    </submittedName>
</protein>
<dbReference type="GO" id="GO:0016616">
    <property type="term" value="F:oxidoreductase activity, acting on the CH-OH group of donors, NAD or NADP as acceptor"/>
    <property type="evidence" value="ECO:0007669"/>
    <property type="project" value="TreeGrafter"/>
</dbReference>